<protein>
    <submittedName>
        <fullName evidence="1">Uncharacterized protein</fullName>
    </submittedName>
</protein>
<organism evidence="1 2">
    <name type="scientific">Rhododendron molle</name>
    <name type="common">Chinese azalea</name>
    <name type="synonym">Azalea mollis</name>
    <dbReference type="NCBI Taxonomy" id="49168"/>
    <lineage>
        <taxon>Eukaryota</taxon>
        <taxon>Viridiplantae</taxon>
        <taxon>Streptophyta</taxon>
        <taxon>Embryophyta</taxon>
        <taxon>Tracheophyta</taxon>
        <taxon>Spermatophyta</taxon>
        <taxon>Magnoliopsida</taxon>
        <taxon>eudicotyledons</taxon>
        <taxon>Gunneridae</taxon>
        <taxon>Pentapetalae</taxon>
        <taxon>asterids</taxon>
        <taxon>Ericales</taxon>
        <taxon>Ericaceae</taxon>
        <taxon>Ericoideae</taxon>
        <taxon>Rhodoreae</taxon>
        <taxon>Rhododendron</taxon>
    </lineage>
</organism>
<proteinExistence type="predicted"/>
<keyword evidence="2" id="KW-1185">Reference proteome</keyword>
<evidence type="ECO:0000313" key="2">
    <source>
        <dbReference type="Proteomes" id="UP001062846"/>
    </source>
</evidence>
<gene>
    <name evidence="1" type="ORF">RHMOL_Rhmol09G0137700</name>
</gene>
<dbReference type="EMBL" id="CM046396">
    <property type="protein sequence ID" value="KAI8538880.1"/>
    <property type="molecule type" value="Genomic_DNA"/>
</dbReference>
<reference evidence="1" key="1">
    <citation type="submission" date="2022-02" db="EMBL/GenBank/DDBJ databases">
        <title>Plant Genome Project.</title>
        <authorList>
            <person name="Zhang R.-G."/>
        </authorList>
    </citation>
    <scope>NUCLEOTIDE SEQUENCE</scope>
    <source>
        <strain evidence="1">AT1</strain>
    </source>
</reference>
<dbReference type="Proteomes" id="UP001062846">
    <property type="component" value="Chromosome 9"/>
</dbReference>
<name>A0ACC0MD36_RHOML</name>
<sequence>MVALSFPTYFKFKPPNLQLKNLHTHLEFISFRTHAFYFSTHGFRLDPKSLSTPIVATRACSDSAPSDIGSLTSSLSKSGDGSVALFVQVLGLDNDFLDREQAVVSLWKYSQGGKECIDAIMQFSGSVILIINLLQSHSGSTCEAASGLLRMISSVPIYREFVADCGAIEAITALLSRSSLTPEEKEQSIGTLWNLSVDEKLREKIANSDLLPLLVKFLEDEDNKVKTASGGVLANLAMSRFNHKVMVEAGVIPKLVPNNNS</sequence>
<evidence type="ECO:0000313" key="1">
    <source>
        <dbReference type="EMBL" id="KAI8538880.1"/>
    </source>
</evidence>
<accession>A0ACC0MD36</accession>
<comment type="caution">
    <text evidence="1">The sequence shown here is derived from an EMBL/GenBank/DDBJ whole genome shotgun (WGS) entry which is preliminary data.</text>
</comment>